<evidence type="ECO:0000313" key="2">
    <source>
        <dbReference type="EMBL" id="SHI83657.1"/>
    </source>
</evidence>
<dbReference type="EMBL" id="FQYW01000015">
    <property type="protein sequence ID" value="SHI83657.1"/>
    <property type="molecule type" value="Genomic_DNA"/>
</dbReference>
<dbReference type="InterPro" id="IPR029044">
    <property type="entry name" value="Nucleotide-diphossugar_trans"/>
</dbReference>
<accession>A0A1M6EDR6</accession>
<name>A0A1M6EDR6_9FIRM</name>
<dbReference type="CDD" id="cd02511">
    <property type="entry name" value="Beta4Glucosyltransferase"/>
    <property type="match status" value="1"/>
</dbReference>
<dbReference type="SUPFAM" id="SSF48452">
    <property type="entry name" value="TPR-like"/>
    <property type="match status" value="2"/>
</dbReference>
<dbReference type="InterPro" id="IPR011990">
    <property type="entry name" value="TPR-like_helical_dom_sf"/>
</dbReference>
<feature type="domain" description="Glycosyltransferase 2-like" evidence="1">
    <location>
        <begin position="345"/>
        <end position="470"/>
    </location>
</feature>
<dbReference type="AlphaFoldDB" id="A0A1M6EDR6"/>
<dbReference type="RefSeq" id="WP_080325971.1">
    <property type="nucleotide sequence ID" value="NZ_FQYW01000015.1"/>
</dbReference>
<dbReference type="SUPFAM" id="SSF53448">
    <property type="entry name" value="Nucleotide-diphospho-sugar transferases"/>
    <property type="match status" value="2"/>
</dbReference>
<feature type="domain" description="Glycosyltransferase 2-like" evidence="1">
    <location>
        <begin position="4"/>
        <end position="88"/>
    </location>
</feature>
<gene>
    <name evidence="2" type="ORF">SAMN02745671_01846</name>
</gene>
<evidence type="ECO:0000313" key="3">
    <source>
        <dbReference type="Proteomes" id="UP000191240"/>
    </source>
</evidence>
<dbReference type="Pfam" id="PF13181">
    <property type="entry name" value="TPR_8"/>
    <property type="match status" value="2"/>
</dbReference>
<organism evidence="2 3">
    <name type="scientific">Anaerovibrio lipolyticus DSM 3074</name>
    <dbReference type="NCBI Taxonomy" id="1120997"/>
    <lineage>
        <taxon>Bacteria</taxon>
        <taxon>Bacillati</taxon>
        <taxon>Bacillota</taxon>
        <taxon>Negativicutes</taxon>
        <taxon>Selenomonadales</taxon>
        <taxon>Selenomonadaceae</taxon>
        <taxon>Anaerovibrio</taxon>
    </lineage>
</organism>
<proteinExistence type="predicted"/>
<reference evidence="2 3" key="1">
    <citation type="submission" date="2016-11" db="EMBL/GenBank/DDBJ databases">
        <authorList>
            <person name="Jaros S."/>
            <person name="Januszkiewicz K."/>
            <person name="Wedrychowicz H."/>
        </authorList>
    </citation>
    <scope>NUCLEOTIDE SEQUENCE [LARGE SCALE GENOMIC DNA]</scope>
    <source>
        <strain evidence="2 3">DSM 3074</strain>
    </source>
</reference>
<sequence length="949" mass="108903">MKISAVYIAKNEAKNIACSLDSIKDAVDELILVDTGSTDDTVNIFKSYGGQVFFQEWRDDFSAPRNMALSKATGDWVIILDADENFSEATRQNIKAVLETVAPDTKGLLINMINYDRDTGETLDEFYALRIVRNIQELNYKGRIHESLHAGDGTVPALQRVDKNLLTIDHTGYTASISLEKVKRNLRLMQAAVADGEPEERYYTYLYESYAALGEMDKAVHYAQLDVARGRQSITYASRSYRGLMKYYANGDSLENRLYRCQLAKQAVGDFPELPDFHAEYGESLYQLNHFQEASAEMKKAISLYKNYDGLEPCLLLPEMIPLMEKRQQEMEKMAVNHPNIKITACVIVKNEEQNIGAWLNNVSVFADEIIINDTGSEDKTKEIIAEFSENNPNVDIVLIESVWQDDFSFSKNQCLAEATGDWVVFTDADELFVNPETVKSYIYSVDSEKELQIVFVPMANVDKNDNNSMINCFNSLRLFRNLEGIHYEGRIHESLVLNNKDMASLKNRIAPQALLINHTGYSTNITCAKARRNLQLLLLDVEEGQDIRKLYYYLAQSYYTLKEYQRALDNALLAIQSDYQPMGQQGDIYWLALNAMEKLDYKIEDKLVLVYTGINLFPKVPDFYVRKGIILFEEKKYHEAIKWFVKADKVISEYNSHINHENSSNFMSVMHEFYATWGRCLYKTGHSQPAEDKYKQALTINPWYDKAICYWADIYQGRLADAFLIELSAIYDNIENSSEILSSIFGTNGFPDLAAHFYGGDYYNLLKEKDYEKIYNKSMKEIADIIPSLSVCLLEDYNEGYVSLLPEKLQTIIKYFHNMPLSCDIADCFEAYNTILLEVVSFATKDVAQKYLAMLEVFSETVAEKEEKMVEVADKLMTIQKYEVANALYQQLSPESSLRNKRYWQRAGICLYGLGKYQKAMECLEQAEKNIQTDTYKSWCQEAMKNGI</sequence>
<dbReference type="OrthoDB" id="9815923at2"/>
<dbReference type="Gene3D" id="3.90.550.10">
    <property type="entry name" value="Spore Coat Polysaccharide Biosynthesis Protein SpsA, Chain A"/>
    <property type="match status" value="2"/>
</dbReference>
<dbReference type="GO" id="GO:0016740">
    <property type="term" value="F:transferase activity"/>
    <property type="evidence" value="ECO:0007669"/>
    <property type="project" value="UniProtKB-KW"/>
</dbReference>
<dbReference type="PANTHER" id="PTHR43630">
    <property type="entry name" value="POLY-BETA-1,6-N-ACETYL-D-GLUCOSAMINE SYNTHASE"/>
    <property type="match status" value="1"/>
</dbReference>
<dbReference type="PANTHER" id="PTHR43630:SF2">
    <property type="entry name" value="GLYCOSYLTRANSFERASE"/>
    <property type="match status" value="1"/>
</dbReference>
<dbReference type="Gene3D" id="1.25.40.10">
    <property type="entry name" value="Tetratricopeptide repeat domain"/>
    <property type="match status" value="3"/>
</dbReference>
<keyword evidence="2" id="KW-0808">Transferase</keyword>
<dbReference type="InterPro" id="IPR019734">
    <property type="entry name" value="TPR_rpt"/>
</dbReference>
<dbReference type="SMART" id="SM00028">
    <property type="entry name" value="TPR"/>
    <property type="match status" value="5"/>
</dbReference>
<dbReference type="Proteomes" id="UP000191240">
    <property type="component" value="Unassembled WGS sequence"/>
</dbReference>
<dbReference type="Pfam" id="PF00535">
    <property type="entry name" value="Glycos_transf_2"/>
    <property type="match status" value="2"/>
</dbReference>
<protein>
    <submittedName>
        <fullName evidence="2">Glycosyltransferase involved in cell wall bisynthesis</fullName>
    </submittedName>
</protein>
<evidence type="ECO:0000259" key="1">
    <source>
        <dbReference type="Pfam" id="PF00535"/>
    </source>
</evidence>
<dbReference type="InterPro" id="IPR001173">
    <property type="entry name" value="Glyco_trans_2-like"/>
</dbReference>